<evidence type="ECO:0000256" key="1">
    <source>
        <dbReference type="SAM" id="SignalP"/>
    </source>
</evidence>
<dbReference type="Proteomes" id="UP000799440">
    <property type="component" value="Unassembled WGS sequence"/>
</dbReference>
<feature type="signal peptide" evidence="1">
    <location>
        <begin position="1"/>
        <end position="16"/>
    </location>
</feature>
<sequence length="269" mass="30832">MKSLLLISFLTPTIFALPNAPVKDVWHKRQDGSYTPDDCNDFGENNRKYMSEKIAFESADDFCEQAGKQRLRDPVPWEGKMRDGIYRTLNGGTPEEVEFIIKWDQKEIFMANGDICKEVMRAITVKCDAKGNQDNWRAGGYLKNGPATYMWHLVKERPRKFTLGMQVTGSCLKSDHTNESGVVVDTKYVVTGAGFLAHNNAYNIKNRLNNRWEIEDVRDWNFGYMEGADDEKEWKVEFTLDGYAESHVEEVLSEVSDGQLKIKCRDGVF</sequence>
<evidence type="ECO:0000313" key="3">
    <source>
        <dbReference type="Proteomes" id="UP000799440"/>
    </source>
</evidence>
<feature type="chain" id="PRO_5025571886" description="C-type lectin domain-containing protein" evidence="1">
    <location>
        <begin position="17"/>
        <end position="269"/>
    </location>
</feature>
<gene>
    <name evidence="2" type="ORF">M011DRAFT_481792</name>
</gene>
<dbReference type="AlphaFoldDB" id="A0A6A6UVL5"/>
<keyword evidence="1" id="KW-0732">Signal</keyword>
<organism evidence="2 3">
    <name type="scientific">Sporormia fimetaria CBS 119925</name>
    <dbReference type="NCBI Taxonomy" id="1340428"/>
    <lineage>
        <taxon>Eukaryota</taxon>
        <taxon>Fungi</taxon>
        <taxon>Dikarya</taxon>
        <taxon>Ascomycota</taxon>
        <taxon>Pezizomycotina</taxon>
        <taxon>Dothideomycetes</taxon>
        <taxon>Pleosporomycetidae</taxon>
        <taxon>Pleosporales</taxon>
        <taxon>Sporormiaceae</taxon>
        <taxon>Sporormia</taxon>
    </lineage>
</organism>
<evidence type="ECO:0008006" key="4">
    <source>
        <dbReference type="Google" id="ProtNLM"/>
    </source>
</evidence>
<evidence type="ECO:0000313" key="2">
    <source>
        <dbReference type="EMBL" id="KAF2742298.1"/>
    </source>
</evidence>
<keyword evidence="3" id="KW-1185">Reference proteome</keyword>
<dbReference type="EMBL" id="MU006611">
    <property type="protein sequence ID" value="KAF2742298.1"/>
    <property type="molecule type" value="Genomic_DNA"/>
</dbReference>
<name>A0A6A6UVL5_9PLEO</name>
<dbReference type="OrthoDB" id="1896086at2759"/>
<protein>
    <recommendedName>
        <fullName evidence="4">C-type lectin domain-containing protein</fullName>
    </recommendedName>
</protein>
<dbReference type="Pfam" id="PF18647">
    <property type="entry name" value="Fungal_lectin_2"/>
    <property type="match status" value="1"/>
</dbReference>
<accession>A0A6A6UVL5</accession>
<proteinExistence type="predicted"/>
<reference evidence="2" key="1">
    <citation type="journal article" date="2020" name="Stud. Mycol.">
        <title>101 Dothideomycetes genomes: a test case for predicting lifestyles and emergence of pathogens.</title>
        <authorList>
            <person name="Haridas S."/>
            <person name="Albert R."/>
            <person name="Binder M."/>
            <person name="Bloem J."/>
            <person name="Labutti K."/>
            <person name="Salamov A."/>
            <person name="Andreopoulos B."/>
            <person name="Baker S."/>
            <person name="Barry K."/>
            <person name="Bills G."/>
            <person name="Bluhm B."/>
            <person name="Cannon C."/>
            <person name="Castanera R."/>
            <person name="Culley D."/>
            <person name="Daum C."/>
            <person name="Ezra D."/>
            <person name="Gonzalez J."/>
            <person name="Henrissat B."/>
            <person name="Kuo A."/>
            <person name="Liang C."/>
            <person name="Lipzen A."/>
            <person name="Lutzoni F."/>
            <person name="Magnuson J."/>
            <person name="Mondo S."/>
            <person name="Nolan M."/>
            <person name="Ohm R."/>
            <person name="Pangilinan J."/>
            <person name="Park H.-J."/>
            <person name="Ramirez L."/>
            <person name="Alfaro M."/>
            <person name="Sun H."/>
            <person name="Tritt A."/>
            <person name="Yoshinaga Y."/>
            <person name="Zwiers L.-H."/>
            <person name="Turgeon B."/>
            <person name="Goodwin S."/>
            <person name="Spatafora J."/>
            <person name="Crous P."/>
            <person name="Grigoriev I."/>
        </authorList>
    </citation>
    <scope>NUCLEOTIDE SEQUENCE</scope>
    <source>
        <strain evidence="2">CBS 119925</strain>
    </source>
</reference>